<dbReference type="Proteomes" id="UP000187609">
    <property type="component" value="Unassembled WGS sequence"/>
</dbReference>
<keyword evidence="2" id="KW-1185">Reference proteome</keyword>
<evidence type="ECO:0000313" key="2">
    <source>
        <dbReference type="Proteomes" id="UP000187609"/>
    </source>
</evidence>
<reference evidence="1" key="1">
    <citation type="submission" date="2016-11" db="EMBL/GenBank/DDBJ databases">
        <title>The genome of Nicotiana attenuata.</title>
        <authorList>
            <person name="Xu S."/>
            <person name="Brockmoeller T."/>
            <person name="Gaquerel E."/>
            <person name="Navarro A."/>
            <person name="Kuhl H."/>
            <person name="Gase K."/>
            <person name="Ling Z."/>
            <person name="Zhou W."/>
            <person name="Kreitzer C."/>
            <person name="Stanke M."/>
            <person name="Tang H."/>
            <person name="Lyons E."/>
            <person name="Pandey P."/>
            <person name="Pandey S.P."/>
            <person name="Timmermann B."/>
            <person name="Baldwin I.T."/>
        </authorList>
    </citation>
    <scope>NUCLEOTIDE SEQUENCE [LARGE SCALE GENOMIC DNA]</scope>
    <source>
        <strain evidence="1">UT</strain>
    </source>
</reference>
<dbReference type="EMBL" id="MJEQ01037184">
    <property type="protein sequence ID" value="OIT06636.1"/>
    <property type="molecule type" value="Genomic_DNA"/>
</dbReference>
<dbReference type="OMA" id="LLEDTTW"/>
<evidence type="ECO:0000313" key="1">
    <source>
        <dbReference type="EMBL" id="OIT06636.1"/>
    </source>
</evidence>
<comment type="caution">
    <text evidence="1">The sequence shown here is derived from an EMBL/GenBank/DDBJ whole genome shotgun (WGS) entry which is preliminary data.</text>
</comment>
<proteinExistence type="predicted"/>
<organism evidence="1 2">
    <name type="scientific">Nicotiana attenuata</name>
    <name type="common">Coyote tobacco</name>
    <dbReference type="NCBI Taxonomy" id="49451"/>
    <lineage>
        <taxon>Eukaryota</taxon>
        <taxon>Viridiplantae</taxon>
        <taxon>Streptophyta</taxon>
        <taxon>Embryophyta</taxon>
        <taxon>Tracheophyta</taxon>
        <taxon>Spermatophyta</taxon>
        <taxon>Magnoliopsida</taxon>
        <taxon>eudicotyledons</taxon>
        <taxon>Gunneridae</taxon>
        <taxon>Pentapetalae</taxon>
        <taxon>asterids</taxon>
        <taxon>lamiids</taxon>
        <taxon>Solanales</taxon>
        <taxon>Solanaceae</taxon>
        <taxon>Nicotianoideae</taxon>
        <taxon>Nicotianeae</taxon>
        <taxon>Nicotiana</taxon>
    </lineage>
</organism>
<sequence>MRLEGKIGTFYNRENGELKYVFVPVNAAEYRDGIRRSLDTVLTRAMRLKGYTDENEIEQRLAVITPHLIHGICVMTYLKLRAVNLFIPTQGERFYNKPKTPAPFEVPVPYALAIQQLGVVEARKRTAFIPTLTKADGESTFLPASAKWNPCGYTQAVEFCKSIGLRFQSVDLSVKIGSSWWLFRPVLEGNYFELRCPLPEDNFTESGSVLHTLFLHDADDGPNNAIMDLSAIPDKNYGSMLRNPPQGISVNSFFAINDDVAQV</sequence>
<accession>A0A1J6IQV1</accession>
<name>A0A1J6IQV1_NICAT</name>
<gene>
    <name evidence="1" type="ORF">A4A49_02124</name>
</gene>
<protein>
    <submittedName>
        <fullName evidence="1">Uncharacterized protein</fullName>
    </submittedName>
</protein>
<dbReference type="Gramene" id="OIT06636">
    <property type="protein sequence ID" value="OIT06636"/>
    <property type="gene ID" value="A4A49_02124"/>
</dbReference>
<dbReference type="AlphaFoldDB" id="A0A1J6IQV1"/>